<organism evidence="1 2">
    <name type="scientific">Coemansia nantahalensis</name>
    <dbReference type="NCBI Taxonomy" id="2789366"/>
    <lineage>
        <taxon>Eukaryota</taxon>
        <taxon>Fungi</taxon>
        <taxon>Fungi incertae sedis</taxon>
        <taxon>Zoopagomycota</taxon>
        <taxon>Kickxellomycotina</taxon>
        <taxon>Kickxellomycetes</taxon>
        <taxon>Kickxellales</taxon>
        <taxon>Kickxellaceae</taxon>
        <taxon>Coemansia</taxon>
    </lineage>
</organism>
<comment type="caution">
    <text evidence="1">The sequence shown here is derived from an EMBL/GenBank/DDBJ whole genome shotgun (WGS) entry which is preliminary data.</text>
</comment>
<feature type="non-terminal residue" evidence="1">
    <location>
        <position position="1"/>
    </location>
</feature>
<name>A0ACC1JNZ7_9FUNG</name>
<protein>
    <submittedName>
        <fullName evidence="1">Uncharacterized protein</fullName>
    </submittedName>
</protein>
<evidence type="ECO:0000313" key="1">
    <source>
        <dbReference type="EMBL" id="KAJ2764450.1"/>
    </source>
</evidence>
<keyword evidence="2" id="KW-1185">Reference proteome</keyword>
<evidence type="ECO:0000313" key="2">
    <source>
        <dbReference type="Proteomes" id="UP001140234"/>
    </source>
</evidence>
<feature type="non-terminal residue" evidence="1">
    <location>
        <position position="106"/>
    </location>
</feature>
<reference evidence="1" key="1">
    <citation type="submission" date="2022-07" db="EMBL/GenBank/DDBJ databases">
        <title>Phylogenomic reconstructions and comparative analyses of Kickxellomycotina fungi.</title>
        <authorList>
            <person name="Reynolds N.K."/>
            <person name="Stajich J.E."/>
            <person name="Barry K."/>
            <person name="Grigoriev I.V."/>
            <person name="Crous P."/>
            <person name="Smith M.E."/>
        </authorList>
    </citation>
    <scope>NUCLEOTIDE SEQUENCE</scope>
    <source>
        <strain evidence="1">CBS 109366</strain>
    </source>
</reference>
<gene>
    <name evidence="1" type="ORF">IWQ57_005161</name>
</gene>
<sequence>RGSRGGAVAVRRGCKGPLPPGAFAVRRAAAARRLCCQGRLPDRKPKGGAGCHHQLQEAHHAHHGLARPGLAQAVPDGQRRRVRAAPQHRPRPNRPEWLRQASRPRV</sequence>
<accession>A0ACC1JNZ7</accession>
<proteinExistence type="predicted"/>
<dbReference type="EMBL" id="JANBUJ010002345">
    <property type="protein sequence ID" value="KAJ2764450.1"/>
    <property type="molecule type" value="Genomic_DNA"/>
</dbReference>
<dbReference type="Proteomes" id="UP001140234">
    <property type="component" value="Unassembled WGS sequence"/>
</dbReference>